<keyword evidence="7" id="KW-0653">Protein transport</keyword>
<gene>
    <name evidence="12" type="ORF">IDJ77_18730</name>
</gene>
<dbReference type="EMBL" id="JACWMY010000010">
    <property type="protein sequence ID" value="MBD1365858.1"/>
    <property type="molecule type" value="Genomic_DNA"/>
</dbReference>
<keyword evidence="4" id="KW-1003">Cell membrane</keyword>
<evidence type="ECO:0000256" key="3">
    <source>
        <dbReference type="ARBA" id="ARBA00022448"/>
    </source>
</evidence>
<protein>
    <submittedName>
        <fullName evidence="12">Energy transducer TonB</fullName>
    </submittedName>
</protein>
<evidence type="ECO:0000313" key="12">
    <source>
        <dbReference type="EMBL" id="MBD1365858.1"/>
    </source>
</evidence>
<evidence type="ECO:0000313" key="13">
    <source>
        <dbReference type="Proteomes" id="UP000606600"/>
    </source>
</evidence>
<dbReference type="Pfam" id="PF03544">
    <property type="entry name" value="TonB_C"/>
    <property type="match status" value="1"/>
</dbReference>
<proteinExistence type="inferred from homology"/>
<dbReference type="Gene3D" id="3.30.1150.10">
    <property type="match status" value="1"/>
</dbReference>
<comment type="subcellular location">
    <subcellularLocation>
        <location evidence="1">Cell inner membrane</location>
        <topology evidence="1">Single-pass membrane protein</topology>
        <orientation evidence="1">Periplasmic side</orientation>
    </subcellularLocation>
</comment>
<accession>A0ABR7WU79</accession>
<dbReference type="PANTHER" id="PTHR33446">
    <property type="entry name" value="PROTEIN TONB-RELATED"/>
    <property type="match status" value="1"/>
</dbReference>
<comment type="similarity">
    <text evidence="2">Belongs to the TonB family.</text>
</comment>
<keyword evidence="13" id="KW-1185">Reference proteome</keyword>
<feature type="signal peptide" evidence="10">
    <location>
        <begin position="1"/>
        <end position="22"/>
    </location>
</feature>
<dbReference type="Proteomes" id="UP000606600">
    <property type="component" value="Unassembled WGS sequence"/>
</dbReference>
<comment type="caution">
    <text evidence="12">The sequence shown here is derived from an EMBL/GenBank/DDBJ whole genome shotgun (WGS) entry which is preliminary data.</text>
</comment>
<evidence type="ECO:0000256" key="8">
    <source>
        <dbReference type="ARBA" id="ARBA00022989"/>
    </source>
</evidence>
<feature type="chain" id="PRO_5046855496" evidence="10">
    <location>
        <begin position="23"/>
        <end position="139"/>
    </location>
</feature>
<name>A0ABR7WU79_9SPHI</name>
<feature type="domain" description="TonB C-terminal" evidence="11">
    <location>
        <begin position="47"/>
        <end position="139"/>
    </location>
</feature>
<evidence type="ECO:0000256" key="4">
    <source>
        <dbReference type="ARBA" id="ARBA00022475"/>
    </source>
</evidence>
<keyword evidence="8" id="KW-1133">Transmembrane helix</keyword>
<dbReference type="InterPro" id="IPR006260">
    <property type="entry name" value="TonB/TolA_C"/>
</dbReference>
<organism evidence="12 13">
    <name type="scientific">Mucilaginibacter pankratovii</name>
    <dbReference type="NCBI Taxonomy" id="2772110"/>
    <lineage>
        <taxon>Bacteria</taxon>
        <taxon>Pseudomonadati</taxon>
        <taxon>Bacteroidota</taxon>
        <taxon>Sphingobacteriia</taxon>
        <taxon>Sphingobacteriales</taxon>
        <taxon>Sphingobacteriaceae</taxon>
        <taxon>Mucilaginibacter</taxon>
    </lineage>
</organism>
<dbReference type="PROSITE" id="PS52015">
    <property type="entry name" value="TONB_CTD"/>
    <property type="match status" value="1"/>
</dbReference>
<keyword evidence="3" id="KW-0813">Transport</keyword>
<keyword evidence="5" id="KW-0997">Cell inner membrane</keyword>
<evidence type="ECO:0000256" key="5">
    <source>
        <dbReference type="ARBA" id="ARBA00022519"/>
    </source>
</evidence>
<evidence type="ECO:0000256" key="2">
    <source>
        <dbReference type="ARBA" id="ARBA00006555"/>
    </source>
</evidence>
<keyword evidence="10" id="KW-0732">Signal</keyword>
<dbReference type="NCBIfam" id="TIGR01352">
    <property type="entry name" value="tonB_Cterm"/>
    <property type="match status" value="1"/>
</dbReference>
<dbReference type="PANTHER" id="PTHR33446:SF2">
    <property type="entry name" value="PROTEIN TONB"/>
    <property type="match status" value="1"/>
</dbReference>
<dbReference type="InterPro" id="IPR051045">
    <property type="entry name" value="TonB-dependent_transducer"/>
</dbReference>
<dbReference type="InterPro" id="IPR037682">
    <property type="entry name" value="TonB_C"/>
</dbReference>
<keyword evidence="6" id="KW-0812">Transmembrane</keyword>
<sequence length="139" mass="15304">MSKFIKAFFIAALLFCGLSVNAQVNNQQTSGDTTAHSSVDVLPEFKGGEKAFVDYLTKAIVYPMVARKKNVQGRIILVFTVEKDGSLTNIRVVKKVSPEIDAEAVRVIRESPHWIPGTIKGQPVRTLFAIPLNFNLTGK</sequence>
<evidence type="ECO:0000256" key="10">
    <source>
        <dbReference type="SAM" id="SignalP"/>
    </source>
</evidence>
<dbReference type="RefSeq" id="WP_191190523.1">
    <property type="nucleotide sequence ID" value="NZ_JACWMY010000010.1"/>
</dbReference>
<evidence type="ECO:0000256" key="1">
    <source>
        <dbReference type="ARBA" id="ARBA00004383"/>
    </source>
</evidence>
<evidence type="ECO:0000256" key="6">
    <source>
        <dbReference type="ARBA" id="ARBA00022692"/>
    </source>
</evidence>
<evidence type="ECO:0000259" key="11">
    <source>
        <dbReference type="PROSITE" id="PS52015"/>
    </source>
</evidence>
<keyword evidence="9" id="KW-0472">Membrane</keyword>
<reference evidence="12 13" key="1">
    <citation type="submission" date="2020-09" db="EMBL/GenBank/DDBJ databases">
        <title>Novel species of Mucilaginibacter isolated from a glacier on the Tibetan Plateau.</title>
        <authorList>
            <person name="Liu Q."/>
            <person name="Xin Y.-H."/>
        </authorList>
    </citation>
    <scope>NUCLEOTIDE SEQUENCE [LARGE SCALE GENOMIC DNA]</scope>
    <source>
        <strain evidence="12 13">ZT4R22</strain>
    </source>
</reference>
<evidence type="ECO:0000256" key="9">
    <source>
        <dbReference type="ARBA" id="ARBA00023136"/>
    </source>
</evidence>
<evidence type="ECO:0000256" key="7">
    <source>
        <dbReference type="ARBA" id="ARBA00022927"/>
    </source>
</evidence>
<dbReference type="SUPFAM" id="SSF74653">
    <property type="entry name" value="TolA/TonB C-terminal domain"/>
    <property type="match status" value="1"/>
</dbReference>